<sequence length="294" mass="33718">MPMSPMLPPELEKAVFQQAAYESPHSIPTMMRVAWRFKIWLEPMLYNIMTMLGTRSQHPLRGYPMYSFALESEEEAASSSRTALIASSLRQLCINAVALPEALRVLPGSTSIDNLWISTDGWDYPLWPLIGALRPRRLHCYLETLLYDPRHPIGLDHDFFGNITHLEILRVFHVEVVPEICEGLEGLGNLTHLAFNDWVFVPMSMGLLRGCAKLRVLVFLGPQTLDVTENLRELCKEARFVQMSCTERIKDWHMGAVGGVDYWSRAEEFVEMRRRGEVDPLQFAILDEESERLL</sequence>
<name>A0AAD7C8J2_9AGAR</name>
<comment type="caution">
    <text evidence="1">The sequence shown here is derived from an EMBL/GenBank/DDBJ whole genome shotgun (WGS) entry which is preliminary data.</text>
</comment>
<organism evidence="1 2">
    <name type="scientific">Roridomyces roridus</name>
    <dbReference type="NCBI Taxonomy" id="1738132"/>
    <lineage>
        <taxon>Eukaryota</taxon>
        <taxon>Fungi</taxon>
        <taxon>Dikarya</taxon>
        <taxon>Basidiomycota</taxon>
        <taxon>Agaricomycotina</taxon>
        <taxon>Agaricomycetes</taxon>
        <taxon>Agaricomycetidae</taxon>
        <taxon>Agaricales</taxon>
        <taxon>Marasmiineae</taxon>
        <taxon>Mycenaceae</taxon>
        <taxon>Roridomyces</taxon>
    </lineage>
</organism>
<reference evidence="1" key="1">
    <citation type="submission" date="2023-03" db="EMBL/GenBank/DDBJ databases">
        <title>Massive genome expansion in bonnet fungi (Mycena s.s.) driven by repeated elements and novel gene families across ecological guilds.</title>
        <authorList>
            <consortium name="Lawrence Berkeley National Laboratory"/>
            <person name="Harder C.B."/>
            <person name="Miyauchi S."/>
            <person name="Viragh M."/>
            <person name="Kuo A."/>
            <person name="Thoen E."/>
            <person name="Andreopoulos B."/>
            <person name="Lu D."/>
            <person name="Skrede I."/>
            <person name="Drula E."/>
            <person name="Henrissat B."/>
            <person name="Morin E."/>
            <person name="Kohler A."/>
            <person name="Barry K."/>
            <person name="LaButti K."/>
            <person name="Morin E."/>
            <person name="Salamov A."/>
            <person name="Lipzen A."/>
            <person name="Mereny Z."/>
            <person name="Hegedus B."/>
            <person name="Baldrian P."/>
            <person name="Stursova M."/>
            <person name="Weitz H."/>
            <person name="Taylor A."/>
            <person name="Grigoriev I.V."/>
            <person name="Nagy L.G."/>
            <person name="Martin F."/>
            <person name="Kauserud H."/>
        </authorList>
    </citation>
    <scope>NUCLEOTIDE SEQUENCE</scope>
    <source>
        <strain evidence="1">9284</strain>
    </source>
</reference>
<gene>
    <name evidence="1" type="ORF">FB45DRAFT_901413</name>
</gene>
<protein>
    <submittedName>
        <fullName evidence="1">Uncharacterized protein</fullName>
    </submittedName>
</protein>
<keyword evidence="2" id="KW-1185">Reference proteome</keyword>
<dbReference type="AlphaFoldDB" id="A0AAD7C8J2"/>
<dbReference type="EMBL" id="JARKIF010000004">
    <property type="protein sequence ID" value="KAJ7641953.1"/>
    <property type="molecule type" value="Genomic_DNA"/>
</dbReference>
<evidence type="ECO:0000313" key="2">
    <source>
        <dbReference type="Proteomes" id="UP001221142"/>
    </source>
</evidence>
<evidence type="ECO:0000313" key="1">
    <source>
        <dbReference type="EMBL" id="KAJ7641953.1"/>
    </source>
</evidence>
<proteinExistence type="predicted"/>
<accession>A0AAD7C8J2</accession>
<dbReference type="Proteomes" id="UP001221142">
    <property type="component" value="Unassembled WGS sequence"/>
</dbReference>